<dbReference type="GO" id="GO:0062129">
    <property type="term" value="C:chitin-based extracellular matrix"/>
    <property type="evidence" value="ECO:0007669"/>
    <property type="project" value="TreeGrafter"/>
</dbReference>
<dbReference type="AlphaFoldDB" id="A0AAV1M8Z1"/>
<keyword evidence="2" id="KW-0732">Signal</keyword>
<dbReference type="PRINTS" id="PR00947">
    <property type="entry name" value="CUTICLE"/>
</dbReference>
<dbReference type="GO" id="GO:0008010">
    <property type="term" value="F:structural constituent of chitin-based larval cuticle"/>
    <property type="evidence" value="ECO:0007669"/>
    <property type="project" value="TreeGrafter"/>
</dbReference>
<accession>A0AAV1M8Z1</accession>
<dbReference type="InterPro" id="IPR050468">
    <property type="entry name" value="Cuticle_Struct_Prot"/>
</dbReference>
<dbReference type="InterPro" id="IPR000618">
    <property type="entry name" value="Insect_cuticle"/>
</dbReference>
<dbReference type="PANTHER" id="PTHR10380">
    <property type="entry name" value="CUTICLE PROTEIN"/>
    <property type="match status" value="1"/>
</dbReference>
<keyword evidence="1 3" id="KW-0193">Cuticle</keyword>
<evidence type="ECO:0000256" key="3">
    <source>
        <dbReference type="PROSITE-ProRule" id="PRU00497"/>
    </source>
</evidence>
<keyword evidence="5" id="KW-1185">Reference proteome</keyword>
<evidence type="ECO:0000313" key="5">
    <source>
        <dbReference type="Proteomes" id="UP001314205"/>
    </source>
</evidence>
<protein>
    <submittedName>
        <fullName evidence="4">Uncharacterized protein</fullName>
    </submittedName>
</protein>
<evidence type="ECO:0000256" key="1">
    <source>
        <dbReference type="ARBA" id="ARBA00022460"/>
    </source>
</evidence>
<dbReference type="PROSITE" id="PS00233">
    <property type="entry name" value="CHIT_BIND_RR_1"/>
    <property type="match status" value="1"/>
</dbReference>
<reference evidence="4 5" key="1">
    <citation type="submission" date="2023-11" db="EMBL/GenBank/DDBJ databases">
        <authorList>
            <person name="Hedman E."/>
            <person name="Englund M."/>
            <person name="Stromberg M."/>
            <person name="Nyberg Akerstrom W."/>
            <person name="Nylinder S."/>
            <person name="Jareborg N."/>
            <person name="Kallberg Y."/>
            <person name="Kronander E."/>
        </authorList>
    </citation>
    <scope>NUCLEOTIDE SEQUENCE [LARGE SCALE GENOMIC DNA]</scope>
</reference>
<organism evidence="4 5">
    <name type="scientific">Parnassius mnemosyne</name>
    <name type="common">clouded apollo</name>
    <dbReference type="NCBI Taxonomy" id="213953"/>
    <lineage>
        <taxon>Eukaryota</taxon>
        <taxon>Metazoa</taxon>
        <taxon>Ecdysozoa</taxon>
        <taxon>Arthropoda</taxon>
        <taxon>Hexapoda</taxon>
        <taxon>Insecta</taxon>
        <taxon>Pterygota</taxon>
        <taxon>Neoptera</taxon>
        <taxon>Endopterygota</taxon>
        <taxon>Lepidoptera</taxon>
        <taxon>Glossata</taxon>
        <taxon>Ditrysia</taxon>
        <taxon>Papilionoidea</taxon>
        <taxon>Papilionidae</taxon>
        <taxon>Parnassiinae</taxon>
        <taxon>Parnassini</taxon>
        <taxon>Parnassius</taxon>
        <taxon>Driopa</taxon>
    </lineage>
</organism>
<proteinExistence type="predicted"/>
<dbReference type="EMBL" id="CAVLGL010000159">
    <property type="protein sequence ID" value="CAK1604175.1"/>
    <property type="molecule type" value="Genomic_DNA"/>
</dbReference>
<evidence type="ECO:0000313" key="4">
    <source>
        <dbReference type="EMBL" id="CAK1604175.1"/>
    </source>
</evidence>
<evidence type="ECO:0000256" key="2">
    <source>
        <dbReference type="ARBA" id="ARBA00022729"/>
    </source>
</evidence>
<dbReference type="InterPro" id="IPR031311">
    <property type="entry name" value="CHIT_BIND_RR_consensus"/>
</dbReference>
<comment type="caution">
    <text evidence="4">The sequence shown here is derived from an EMBL/GenBank/DDBJ whole genome shotgun (WGS) entry which is preliminary data.</text>
</comment>
<dbReference type="Pfam" id="PF00379">
    <property type="entry name" value="Chitin_bind_4"/>
    <property type="match status" value="1"/>
</dbReference>
<name>A0AAV1M8Z1_9NEOP</name>
<dbReference type="PANTHER" id="PTHR10380:SF241">
    <property type="entry name" value="CUTICULAR PROTEIN 47EG-RELATED"/>
    <property type="match status" value="1"/>
</dbReference>
<gene>
    <name evidence="4" type="ORF">PARMNEM_LOCUS22439</name>
</gene>
<sequence>MKSRRPFVLIFVYEHHVDPEITVLSDKLISLVVITLLIALEVQAQQPKDVIPILRIESEGPSVDGSYKWLYETGNEIKAEESGFVKNFGKGEGEEAQVAQGKFSYKSPDGPIISLQYVADENGFQPQGDHLPTPPPIPPAIQKALDFLKTLPPTSVGAASNIQPFSYKGKRF</sequence>
<dbReference type="Proteomes" id="UP001314205">
    <property type="component" value="Unassembled WGS sequence"/>
</dbReference>
<dbReference type="PROSITE" id="PS51155">
    <property type="entry name" value="CHIT_BIND_RR_2"/>
    <property type="match status" value="1"/>
</dbReference>